<dbReference type="EMBL" id="JACCEM010000004">
    <property type="protein sequence ID" value="NYT49420.1"/>
    <property type="molecule type" value="Genomic_DNA"/>
</dbReference>
<protein>
    <submittedName>
        <fullName evidence="2">Glycosyltransferase family 2 protein</fullName>
    </submittedName>
</protein>
<name>A0A853G333_9BURK</name>
<proteinExistence type="predicted"/>
<dbReference type="Proteomes" id="UP000559809">
    <property type="component" value="Unassembled WGS sequence"/>
</dbReference>
<dbReference type="CDD" id="cd00761">
    <property type="entry name" value="Glyco_tranf_GTA_type"/>
    <property type="match status" value="1"/>
</dbReference>
<dbReference type="RefSeq" id="WP_180154716.1">
    <property type="nucleotide sequence ID" value="NZ_JACCEM010000004.1"/>
</dbReference>
<dbReference type="PANTHER" id="PTHR43685">
    <property type="entry name" value="GLYCOSYLTRANSFERASE"/>
    <property type="match status" value="1"/>
</dbReference>
<dbReference type="Pfam" id="PF00535">
    <property type="entry name" value="Glycos_transf_2"/>
    <property type="match status" value="1"/>
</dbReference>
<dbReference type="InterPro" id="IPR050834">
    <property type="entry name" value="Glycosyltransf_2"/>
</dbReference>
<dbReference type="Gene3D" id="3.90.550.10">
    <property type="entry name" value="Spore Coat Polysaccharide Biosynthesis Protein SpsA, Chain A"/>
    <property type="match status" value="1"/>
</dbReference>
<dbReference type="AlphaFoldDB" id="A0A853G333"/>
<evidence type="ECO:0000259" key="1">
    <source>
        <dbReference type="Pfam" id="PF00535"/>
    </source>
</evidence>
<accession>A0A853G333</accession>
<feature type="domain" description="Glycosyltransferase 2-like" evidence="1">
    <location>
        <begin position="9"/>
        <end position="113"/>
    </location>
</feature>
<dbReference type="InterPro" id="IPR029044">
    <property type="entry name" value="Nucleotide-diphossugar_trans"/>
</dbReference>
<organism evidence="2 3">
    <name type="scientific">Parapusillimonas granuli</name>
    <dbReference type="NCBI Taxonomy" id="380911"/>
    <lineage>
        <taxon>Bacteria</taxon>
        <taxon>Pseudomonadati</taxon>
        <taxon>Pseudomonadota</taxon>
        <taxon>Betaproteobacteria</taxon>
        <taxon>Burkholderiales</taxon>
        <taxon>Alcaligenaceae</taxon>
        <taxon>Parapusillimonas</taxon>
    </lineage>
</organism>
<dbReference type="InterPro" id="IPR001173">
    <property type="entry name" value="Glyco_trans_2-like"/>
</dbReference>
<dbReference type="SUPFAM" id="SSF53448">
    <property type="entry name" value="Nucleotide-diphospho-sugar transferases"/>
    <property type="match status" value="1"/>
</dbReference>
<sequence length="309" mass="35584">MSSWRHLFTVVTPTYNRAHTLERVYASLREQSFQDFEWVIVDDGSTDNTRAMVMSWQQEASFPIHYMWQRNQHKKTAFNRGVRKASGELVVALDSDDSLDTNALYTMARVWSDIPERERSRYVAITGLCAKPDGRIVGDMYPRDVFDATALDMTFKYHVKGEKFGCLRTDVLLQFPFPEEIAGFVPESLVWRAIARAGYLTRFVNQVFRVYHDSSDSLSRQGAESQQHALGLWLLAQDTVVECLPWFRYRPQAFLLAAARYTRFSLHLRHNRQGFPAGRKLKGLASRALVGLMWPAGAVLYMRDRLKAS</sequence>
<dbReference type="PANTHER" id="PTHR43685:SF11">
    <property type="entry name" value="GLYCOSYLTRANSFERASE TAGX-RELATED"/>
    <property type="match status" value="1"/>
</dbReference>
<evidence type="ECO:0000313" key="3">
    <source>
        <dbReference type="Proteomes" id="UP000559809"/>
    </source>
</evidence>
<reference evidence="2 3" key="1">
    <citation type="submission" date="2020-07" db="EMBL/GenBank/DDBJ databases">
        <title>Taxonomic revisions and descriptions of new bacterial species based on genomic comparisons in the high-G+C-content subgroup of the family Alcaligenaceae.</title>
        <authorList>
            <person name="Szabo A."/>
            <person name="Felfoldi T."/>
        </authorList>
    </citation>
    <scope>NUCLEOTIDE SEQUENCE [LARGE SCALE GENOMIC DNA]</scope>
    <source>
        <strain evidence="2 3">LMG 24012</strain>
    </source>
</reference>
<gene>
    <name evidence="2" type="ORF">H0A72_08880</name>
</gene>
<comment type="caution">
    <text evidence="2">The sequence shown here is derived from an EMBL/GenBank/DDBJ whole genome shotgun (WGS) entry which is preliminary data.</text>
</comment>
<dbReference type="GO" id="GO:0016740">
    <property type="term" value="F:transferase activity"/>
    <property type="evidence" value="ECO:0007669"/>
    <property type="project" value="UniProtKB-KW"/>
</dbReference>
<evidence type="ECO:0000313" key="2">
    <source>
        <dbReference type="EMBL" id="NYT49420.1"/>
    </source>
</evidence>
<keyword evidence="3" id="KW-1185">Reference proteome</keyword>
<keyword evidence="2" id="KW-0808">Transferase</keyword>